<dbReference type="SMART" id="SM00360">
    <property type="entry name" value="RRM"/>
    <property type="match status" value="1"/>
</dbReference>
<dbReference type="Proteomes" id="UP000001950">
    <property type="component" value="Chromosome 1"/>
</dbReference>
<proteinExistence type="predicted"/>
<evidence type="ECO:0000256" key="2">
    <source>
        <dbReference type="PROSITE-ProRule" id="PRU00176"/>
    </source>
</evidence>
<dbReference type="Pfam" id="PF00076">
    <property type="entry name" value="RRM_1"/>
    <property type="match status" value="1"/>
</dbReference>
<dbReference type="InterPro" id="IPR012677">
    <property type="entry name" value="Nucleotide-bd_a/b_plait_sf"/>
</dbReference>
<evidence type="ECO:0000313" key="5">
    <source>
        <dbReference type="EMBL" id="CAI73631.1"/>
    </source>
</evidence>
<accession>Q4UH08</accession>
<feature type="domain" description="RRM" evidence="4">
    <location>
        <begin position="85"/>
        <end position="165"/>
    </location>
</feature>
<dbReference type="Gene3D" id="3.30.70.330">
    <property type="match status" value="1"/>
</dbReference>
<gene>
    <name evidence="5" type="ORF">TA20745</name>
</gene>
<dbReference type="SUPFAM" id="SSF54928">
    <property type="entry name" value="RNA-binding domain, RBD"/>
    <property type="match status" value="1"/>
</dbReference>
<dbReference type="EMBL" id="CR940347">
    <property type="protein sequence ID" value="CAI73631.1"/>
    <property type="molecule type" value="Genomic_DNA"/>
</dbReference>
<dbReference type="OMA" id="EAFKNEH"/>
<dbReference type="eggNOG" id="ENOG502QXHS">
    <property type="taxonomic scope" value="Eukaryota"/>
</dbReference>
<evidence type="ECO:0000256" key="3">
    <source>
        <dbReference type="SAM" id="SignalP"/>
    </source>
</evidence>
<dbReference type="OrthoDB" id="4207594at2759"/>
<sequence length="200" mass="23446">MINVIIRLILLKCVIIRNSKSFIINNSLKELRNLHIYPLNIQFKTQYGKRPHGTSSIKRYGGSYVQELTRERCRLYKSNVLRDARMLFIRNIDVEITPDALDNFFQYIYGPLTSRTRLVLDETTGRHKGYGYVKFSTPDIATRTLLALNGTRLGDKRVYFSEVLYELTDEWKKKKNKVTNKQTHTTVNKDNYRVAFTPTD</sequence>
<reference evidence="5 6" key="1">
    <citation type="journal article" date="2005" name="Science">
        <title>Genome of the host-cell transforming parasite Theileria annulata compared with T. parva.</title>
        <authorList>
            <person name="Pain A."/>
            <person name="Renauld H."/>
            <person name="Berriman M."/>
            <person name="Murphy L."/>
            <person name="Yeats C.A."/>
            <person name="Weir W."/>
            <person name="Kerhornou A."/>
            <person name="Aslett M."/>
            <person name="Bishop R."/>
            <person name="Bouchier C."/>
            <person name="Cochet M."/>
            <person name="Coulson R.M.R."/>
            <person name="Cronin A."/>
            <person name="de Villiers E.P."/>
            <person name="Fraser A."/>
            <person name="Fosker N."/>
            <person name="Gardner M."/>
            <person name="Goble A."/>
            <person name="Griffiths-Jones S."/>
            <person name="Harris D.E."/>
            <person name="Katzer F."/>
            <person name="Larke N."/>
            <person name="Lord A."/>
            <person name="Maser P."/>
            <person name="McKellar S."/>
            <person name="Mooney P."/>
            <person name="Morton F."/>
            <person name="Nene V."/>
            <person name="O'Neil S."/>
            <person name="Price C."/>
            <person name="Quail M.A."/>
            <person name="Rabbinowitsch E."/>
            <person name="Rawlings N.D."/>
            <person name="Rutter S."/>
            <person name="Saunders D."/>
            <person name="Seeger K."/>
            <person name="Shah T."/>
            <person name="Squares R."/>
            <person name="Squares S."/>
            <person name="Tivey A."/>
            <person name="Walker A.R."/>
            <person name="Woodward J."/>
            <person name="Dobbelaere D.A.E."/>
            <person name="Langsley G."/>
            <person name="Rajandream M.A."/>
            <person name="McKeever D."/>
            <person name="Shiels B."/>
            <person name="Tait A."/>
            <person name="Barrell B.G."/>
            <person name="Hall N."/>
        </authorList>
    </citation>
    <scope>NUCLEOTIDE SEQUENCE [LARGE SCALE GENOMIC DNA]</scope>
    <source>
        <strain evidence="6">Ankara</strain>
    </source>
</reference>
<dbReference type="PROSITE" id="PS50102">
    <property type="entry name" value="RRM"/>
    <property type="match status" value="1"/>
</dbReference>
<dbReference type="RefSeq" id="XP_954308.1">
    <property type="nucleotide sequence ID" value="XM_949215.1"/>
</dbReference>
<dbReference type="AlphaFoldDB" id="Q4UH08"/>
<dbReference type="GeneID" id="3863958"/>
<name>Q4UH08_THEAN</name>
<dbReference type="KEGG" id="tan:TA20745"/>
<dbReference type="InterPro" id="IPR035979">
    <property type="entry name" value="RBD_domain_sf"/>
</dbReference>
<dbReference type="InterPro" id="IPR052462">
    <property type="entry name" value="SLIRP/GR-RBP-like"/>
</dbReference>
<evidence type="ECO:0000256" key="1">
    <source>
        <dbReference type="ARBA" id="ARBA00022884"/>
    </source>
</evidence>
<feature type="signal peptide" evidence="3">
    <location>
        <begin position="1"/>
        <end position="21"/>
    </location>
</feature>
<keyword evidence="3" id="KW-0732">Signal</keyword>
<evidence type="ECO:0000313" key="6">
    <source>
        <dbReference type="Proteomes" id="UP000001950"/>
    </source>
</evidence>
<dbReference type="VEuPathDB" id="PiroplasmaDB:TA20745"/>
<dbReference type="InterPro" id="IPR000504">
    <property type="entry name" value="RRM_dom"/>
</dbReference>
<protein>
    <recommendedName>
        <fullName evidence="4">RRM domain-containing protein</fullName>
    </recommendedName>
</protein>
<dbReference type="PANTHER" id="PTHR48027">
    <property type="entry name" value="HETEROGENEOUS NUCLEAR RIBONUCLEOPROTEIN 87F-RELATED"/>
    <property type="match status" value="1"/>
</dbReference>
<keyword evidence="1 2" id="KW-0694">RNA-binding</keyword>
<dbReference type="CDD" id="cd00590">
    <property type="entry name" value="RRM_SF"/>
    <property type="match status" value="1"/>
</dbReference>
<keyword evidence="6" id="KW-1185">Reference proteome</keyword>
<dbReference type="STRING" id="5874.Q4UH08"/>
<organism evidence="5 6">
    <name type="scientific">Theileria annulata</name>
    <dbReference type="NCBI Taxonomy" id="5874"/>
    <lineage>
        <taxon>Eukaryota</taxon>
        <taxon>Sar</taxon>
        <taxon>Alveolata</taxon>
        <taxon>Apicomplexa</taxon>
        <taxon>Aconoidasida</taxon>
        <taxon>Piroplasmida</taxon>
        <taxon>Theileriidae</taxon>
        <taxon>Theileria</taxon>
    </lineage>
</organism>
<evidence type="ECO:0000259" key="4">
    <source>
        <dbReference type="PROSITE" id="PS50102"/>
    </source>
</evidence>
<dbReference type="GO" id="GO:0003723">
    <property type="term" value="F:RNA binding"/>
    <property type="evidence" value="ECO:0007669"/>
    <property type="project" value="UniProtKB-UniRule"/>
</dbReference>
<dbReference type="InParanoid" id="Q4UH08"/>
<dbReference type="FunCoup" id="Q4UH08">
    <property type="interactions" value="23"/>
</dbReference>
<feature type="chain" id="PRO_5004245111" description="RRM domain-containing protein" evidence="3">
    <location>
        <begin position="22"/>
        <end position="200"/>
    </location>
</feature>